<sequence>MGAKLRAQAIAREIVLILFILPSNPTQSALLGVTADVSMNAPTAQMGNFVKLGLGSTPSFLSLIYSSVGDLSV</sequence>
<dbReference type="Proteomes" id="UP000231057">
    <property type="component" value="Chromosome"/>
</dbReference>
<gene>
    <name evidence="1" type="ORF">BRW62_01135</name>
</gene>
<accession>A0A2D2PZ94</accession>
<protein>
    <submittedName>
        <fullName evidence="1">Uncharacterized protein</fullName>
    </submittedName>
</protein>
<organism evidence="1 2">
    <name type="scientific">Parathermosynechococcus lividus PCC 6715</name>
    <dbReference type="NCBI Taxonomy" id="1917166"/>
    <lineage>
        <taxon>Bacteria</taxon>
        <taxon>Bacillati</taxon>
        <taxon>Cyanobacteriota</taxon>
        <taxon>Cyanophyceae</taxon>
        <taxon>Acaryochloridales</taxon>
        <taxon>Thermosynechococcaceae</taxon>
        <taxon>Parathermosynechococcus</taxon>
    </lineage>
</organism>
<dbReference type="KEGG" id="slw:BRW62_01135"/>
<name>A0A2D2PZ94_PARLV</name>
<dbReference type="EMBL" id="CP018092">
    <property type="protein sequence ID" value="ATS17578.1"/>
    <property type="molecule type" value="Genomic_DNA"/>
</dbReference>
<reference evidence="2" key="2">
    <citation type="journal article" date="2022" name="Front. Microbiol.">
        <title>Comparative Genomic Analysis Revealed Distinct Molecular Components and Organization of CO2-Concentrating Mechanism in Thermophilic Cyanobacteria.</title>
        <authorList>
            <person name="Tang J."/>
            <person name="Zhou H."/>
            <person name="Yao D."/>
            <person name="Riaz S."/>
            <person name="You D."/>
            <person name="Klepacz-Smolka A."/>
            <person name="Daroch M."/>
        </authorList>
    </citation>
    <scope>NUCLEOTIDE SEQUENCE [LARGE SCALE GENOMIC DNA]</scope>
    <source>
        <strain evidence="2">PCC 6715</strain>
    </source>
</reference>
<dbReference type="AlphaFoldDB" id="A0A2D2PZ94"/>
<evidence type="ECO:0000313" key="1">
    <source>
        <dbReference type="EMBL" id="ATS17578.1"/>
    </source>
</evidence>
<reference evidence="1 2" key="1">
    <citation type="submission" date="2016-11" db="EMBL/GenBank/DDBJ databases">
        <title>Complete genome sequence of thermophilic cyanobacteria strain Synechococcus sp. PCC6715.</title>
        <authorList>
            <person name="Tang J."/>
            <person name="Daroch M."/>
            <person name="Liang Y."/>
            <person name="Jiang D."/>
            <person name="Shah M."/>
        </authorList>
    </citation>
    <scope>NUCLEOTIDE SEQUENCE [LARGE SCALE GENOMIC DNA]</scope>
    <source>
        <strain evidence="1 2">PCC 6715</strain>
    </source>
</reference>
<proteinExistence type="predicted"/>
<evidence type="ECO:0000313" key="2">
    <source>
        <dbReference type="Proteomes" id="UP000231057"/>
    </source>
</evidence>
<keyword evidence="2" id="KW-1185">Reference proteome</keyword>